<organism evidence="2 3">
    <name type="scientific">Archangium violaceum Cb vi76</name>
    <dbReference type="NCBI Taxonomy" id="1406225"/>
    <lineage>
        <taxon>Bacteria</taxon>
        <taxon>Pseudomonadati</taxon>
        <taxon>Myxococcota</taxon>
        <taxon>Myxococcia</taxon>
        <taxon>Myxococcales</taxon>
        <taxon>Cystobacterineae</taxon>
        <taxon>Archangiaceae</taxon>
        <taxon>Archangium</taxon>
    </lineage>
</organism>
<feature type="domain" description="GmrSD restriction endonucleases N-terminal" evidence="1">
    <location>
        <begin position="17"/>
        <end position="235"/>
    </location>
</feature>
<dbReference type="AlphaFoldDB" id="A0A084SQR3"/>
<dbReference type="RefSeq" id="WP_043401002.1">
    <property type="nucleotide sequence ID" value="NZ_JPMI01000176.1"/>
</dbReference>
<accession>A0A084SQR3</accession>
<evidence type="ECO:0000259" key="1">
    <source>
        <dbReference type="Pfam" id="PF03235"/>
    </source>
</evidence>
<dbReference type="InterPro" id="IPR004919">
    <property type="entry name" value="GmrSD_N"/>
</dbReference>
<comment type="caution">
    <text evidence="2">The sequence shown here is derived from an EMBL/GenBank/DDBJ whole genome shotgun (WGS) entry which is preliminary data.</text>
</comment>
<reference evidence="2 3" key="1">
    <citation type="submission" date="2014-07" db="EMBL/GenBank/DDBJ databases">
        <title>Draft Genome Sequence of Gephyronic Acid Producer, Cystobacter violaceus Strain Cb vi76.</title>
        <authorList>
            <person name="Stevens D.C."/>
            <person name="Young J."/>
            <person name="Carmichael R."/>
            <person name="Tan J."/>
            <person name="Taylor R.E."/>
        </authorList>
    </citation>
    <scope>NUCLEOTIDE SEQUENCE [LARGE SCALE GENOMIC DNA]</scope>
    <source>
        <strain evidence="2 3">Cb vi76</strain>
    </source>
</reference>
<dbReference type="EMBL" id="JPMI01000176">
    <property type="protein sequence ID" value="KFA90798.1"/>
    <property type="molecule type" value="Genomic_DNA"/>
</dbReference>
<gene>
    <name evidence="2" type="ORF">Q664_26130</name>
</gene>
<sequence length="546" mass="62117">MATPAYLSEPQIQSLARLLQEIMEGNLRLPLFQRDFVWQNNQRIDLLQSVRDGIPIGSVLIWRTATRSLQCFQGIGPHRLPERPAMEGILRSYLLDGVQRLTTLLGSIHPRTSSDPSAGPIERAIGQEWSWNLYYDLEERAFKLQEGDEEPPPTWQPLWLTLDGIGLLRFQRELAKHPGADRLINASDELVSAFRDYKIPVLAIVTEDLEQATRIFHRINSRGTPMGEFHMMQALTWSEGFDLRERLTVAKARLKEQGWEPEPEEDLFLDICKAALDLNIFEEDVEELSQRLAAAPQMIDEATDNLLLAVRFLQNECGILSAELLPSRYQLILLAEAMRTHRACANPPSDVMRHLVRWFWLTTYGNAFRAVTGNKLQRLLHHLRQLAEGKTTRAWGEPVGMFPALPERFHYRSARSKVLALHLAGLRPRDASGQPIEEPVTLLARHGADAIVPLFRGRAESANRIIVHPQQAQAMRDLLLENLLMRSSAELLASHAISPDAAKALQEQDMTRFLEVRGKTLEEMDQRFIDQLVDEEATFSRPSPGR</sequence>
<name>A0A084SQR3_9BACT</name>
<dbReference type="PANTHER" id="PTHR37292:SF2">
    <property type="entry name" value="DUF262 DOMAIN-CONTAINING PROTEIN"/>
    <property type="match status" value="1"/>
</dbReference>
<proteinExistence type="predicted"/>
<dbReference type="Pfam" id="PF03235">
    <property type="entry name" value="GmrSD_N"/>
    <property type="match status" value="1"/>
</dbReference>
<dbReference type="Proteomes" id="UP000028547">
    <property type="component" value="Unassembled WGS sequence"/>
</dbReference>
<evidence type="ECO:0000313" key="3">
    <source>
        <dbReference type="Proteomes" id="UP000028547"/>
    </source>
</evidence>
<protein>
    <recommendedName>
        <fullName evidence="1">GmrSD restriction endonucleases N-terminal domain-containing protein</fullName>
    </recommendedName>
</protein>
<dbReference type="PANTHER" id="PTHR37292">
    <property type="entry name" value="VNG6097C"/>
    <property type="match status" value="1"/>
</dbReference>
<evidence type="ECO:0000313" key="2">
    <source>
        <dbReference type="EMBL" id="KFA90798.1"/>
    </source>
</evidence>